<dbReference type="RefSeq" id="WP_129748643.1">
    <property type="nucleotide sequence ID" value="NZ_JUIV01000020.1"/>
</dbReference>
<dbReference type="PROSITE" id="PS51257">
    <property type="entry name" value="PROKAR_LIPOPROTEIN"/>
    <property type="match status" value="1"/>
</dbReference>
<dbReference type="AlphaFoldDB" id="A0A444VU35"/>
<feature type="signal peptide" evidence="1">
    <location>
        <begin position="1"/>
        <end position="16"/>
    </location>
</feature>
<gene>
    <name evidence="2" type="ORF">NU08_3928</name>
</gene>
<evidence type="ECO:0000256" key="1">
    <source>
        <dbReference type="SAM" id="SignalP"/>
    </source>
</evidence>
<organism evidence="2 3">
    <name type="scientific">Flavobacterium anhuiense</name>
    <dbReference type="NCBI Taxonomy" id="459526"/>
    <lineage>
        <taxon>Bacteria</taxon>
        <taxon>Pseudomonadati</taxon>
        <taxon>Bacteroidota</taxon>
        <taxon>Flavobacteriia</taxon>
        <taxon>Flavobacteriales</taxon>
        <taxon>Flavobacteriaceae</taxon>
        <taxon>Flavobacterium</taxon>
    </lineage>
</organism>
<reference evidence="2 3" key="1">
    <citation type="submission" date="2014-12" db="EMBL/GenBank/DDBJ databases">
        <title>Genome sequence of Flavobacterium anhuiense RCM74.</title>
        <authorList>
            <person name="Kim J.F."/>
            <person name="Song J.Y."/>
            <person name="Kwak M.-J."/>
            <person name="Lee S.-W."/>
        </authorList>
    </citation>
    <scope>NUCLEOTIDE SEQUENCE [LARGE SCALE GENOMIC DNA]</scope>
    <source>
        <strain evidence="2 3">RCM74</strain>
    </source>
</reference>
<proteinExistence type="predicted"/>
<comment type="caution">
    <text evidence="2">The sequence shown here is derived from an EMBL/GenBank/DDBJ whole genome shotgun (WGS) entry which is preliminary data.</text>
</comment>
<name>A0A444VU35_9FLAO</name>
<evidence type="ECO:0008006" key="4">
    <source>
        <dbReference type="Google" id="ProtNLM"/>
    </source>
</evidence>
<dbReference type="OrthoDB" id="1376969at2"/>
<dbReference type="EMBL" id="JUIV01000020">
    <property type="protein sequence ID" value="RYJ36990.1"/>
    <property type="molecule type" value="Genomic_DNA"/>
</dbReference>
<protein>
    <recommendedName>
        <fullName evidence="4">Lipoprotein</fullName>
    </recommendedName>
</protein>
<evidence type="ECO:0000313" key="3">
    <source>
        <dbReference type="Proteomes" id="UP000290433"/>
    </source>
</evidence>
<feature type="chain" id="PRO_5019508558" description="Lipoprotein" evidence="1">
    <location>
        <begin position="17"/>
        <end position="249"/>
    </location>
</feature>
<evidence type="ECO:0000313" key="2">
    <source>
        <dbReference type="EMBL" id="RYJ36990.1"/>
    </source>
</evidence>
<accession>A0A444VU35</accession>
<sequence>MKKFLCLLSAVAFVFASCSKDDSSDSASSILVRKITEFENGSPITRTVQYNGNKVVSITEEDGSQRKFTYTGNQITKIEEFDVDGLPDGSIVYGYTNGLMTSYVEKYDDLYNHKTKYTHNNDGTVSYEQFKVNIETGIEEKNGQTGTLTFRDGNLIKAERSFSNYNSVEIYEYDAKNSPLKNVVGWNLLLDDEPAINNVTKRTYISGSDNNVHTDIDITTYKYDANNFPIEKTTSFSDSTSPEIIQYTY</sequence>
<dbReference type="Proteomes" id="UP000290433">
    <property type="component" value="Unassembled WGS sequence"/>
</dbReference>
<keyword evidence="1" id="KW-0732">Signal</keyword>